<dbReference type="Proteomes" id="UP000789405">
    <property type="component" value="Unassembled WGS sequence"/>
</dbReference>
<evidence type="ECO:0000313" key="2">
    <source>
        <dbReference type="Proteomes" id="UP000789405"/>
    </source>
</evidence>
<sequence length="49" mass="5319">DLVLACTLEGVAVLSSKPLVALFEFITSREMLDRSLVLLQLVVDAKNTS</sequence>
<evidence type="ECO:0000313" key="1">
    <source>
        <dbReference type="EMBL" id="CAG8805533.1"/>
    </source>
</evidence>
<organism evidence="1 2">
    <name type="scientific">Dentiscutata erythropus</name>
    <dbReference type="NCBI Taxonomy" id="1348616"/>
    <lineage>
        <taxon>Eukaryota</taxon>
        <taxon>Fungi</taxon>
        <taxon>Fungi incertae sedis</taxon>
        <taxon>Mucoromycota</taxon>
        <taxon>Glomeromycotina</taxon>
        <taxon>Glomeromycetes</taxon>
        <taxon>Diversisporales</taxon>
        <taxon>Gigasporaceae</taxon>
        <taxon>Dentiscutata</taxon>
    </lineage>
</organism>
<feature type="non-terminal residue" evidence="1">
    <location>
        <position position="1"/>
    </location>
</feature>
<protein>
    <submittedName>
        <fullName evidence="1">11652_t:CDS:1</fullName>
    </submittedName>
</protein>
<gene>
    <name evidence="1" type="ORF">DERYTH_LOCUS24297</name>
</gene>
<proteinExistence type="predicted"/>
<name>A0A9N9K123_9GLOM</name>
<dbReference type="EMBL" id="CAJVPY010040202">
    <property type="protein sequence ID" value="CAG8805533.1"/>
    <property type="molecule type" value="Genomic_DNA"/>
</dbReference>
<dbReference type="AlphaFoldDB" id="A0A9N9K123"/>
<reference evidence="1" key="1">
    <citation type="submission" date="2021-06" db="EMBL/GenBank/DDBJ databases">
        <authorList>
            <person name="Kallberg Y."/>
            <person name="Tangrot J."/>
            <person name="Rosling A."/>
        </authorList>
    </citation>
    <scope>NUCLEOTIDE SEQUENCE</scope>
    <source>
        <strain evidence="1">MA453B</strain>
    </source>
</reference>
<accession>A0A9N9K123</accession>
<comment type="caution">
    <text evidence="1">The sequence shown here is derived from an EMBL/GenBank/DDBJ whole genome shotgun (WGS) entry which is preliminary data.</text>
</comment>
<keyword evidence="2" id="KW-1185">Reference proteome</keyword>